<evidence type="ECO:0000313" key="3">
    <source>
        <dbReference type="EMBL" id="VEJ34799.1"/>
    </source>
</evidence>
<dbReference type="EMBL" id="LR134523">
    <property type="protein sequence ID" value="VEJ34799.1"/>
    <property type="molecule type" value="Genomic_DNA"/>
</dbReference>
<evidence type="ECO:0000313" key="4">
    <source>
        <dbReference type="Proteomes" id="UP000269544"/>
    </source>
</evidence>
<keyword evidence="4" id="KW-1185">Reference proteome</keyword>
<dbReference type="NCBIfam" id="TIGR00268">
    <property type="entry name" value="ATP-dependent sacrificial sulfur transferase LarE"/>
    <property type="match status" value="1"/>
</dbReference>
<dbReference type="OrthoDB" id="9776919at2"/>
<evidence type="ECO:0000256" key="1">
    <source>
        <dbReference type="PIRSR" id="PIRSR006661-1"/>
    </source>
</evidence>
<name>A0A448V042_9FIRM</name>
<dbReference type="InterPro" id="IPR014729">
    <property type="entry name" value="Rossmann-like_a/b/a_fold"/>
</dbReference>
<dbReference type="AlphaFoldDB" id="A0A448V042"/>
<dbReference type="SUPFAM" id="SSF52402">
    <property type="entry name" value="Adenine nucleotide alpha hydrolases-like"/>
    <property type="match status" value="1"/>
</dbReference>
<feature type="active site" description="Nucleophile and sulfur donor" evidence="1">
    <location>
        <position position="174"/>
    </location>
</feature>
<dbReference type="PANTHER" id="PTHR43169:SF2">
    <property type="entry name" value="NAD_GMP SYNTHASE DOMAIN-CONTAINING PROTEIN"/>
    <property type="match status" value="1"/>
</dbReference>
<evidence type="ECO:0000259" key="2">
    <source>
        <dbReference type="Pfam" id="PF02540"/>
    </source>
</evidence>
<sequence length="268" mass="30377">MDGFERLQEILKKEERVAVAYSGGVDSSFLMAACVDALGAENVLGIYVETALHPKRERFDAYVLAQMRGWTVKVLEVDIADKEEILRNDERRCYFCKRVIFAQLRAYAEKKGISVILDGTNTDDLGEYRPGVEALSELDIRSPFREAGLSKADIRKLSKSVYDLPTWNKPSQACLATRIPYGTPIREEDLEKVEKGEAYLHELGYLTCRLRLHGVVGRVEIPEEDFEKFLTRHSRDVAAYFRDLGILYTALDVLGFRSGSGTAVLERR</sequence>
<dbReference type="InterPro" id="IPR005232">
    <property type="entry name" value="LarE"/>
</dbReference>
<proteinExistence type="predicted"/>
<dbReference type="KEGG" id="piv:NCTC13079_00330"/>
<dbReference type="GO" id="GO:0016783">
    <property type="term" value="F:sulfurtransferase activity"/>
    <property type="evidence" value="ECO:0007669"/>
    <property type="project" value="InterPro"/>
</dbReference>
<dbReference type="CDD" id="cd01990">
    <property type="entry name" value="LarE-like"/>
    <property type="match status" value="1"/>
</dbReference>
<dbReference type="InterPro" id="IPR022310">
    <property type="entry name" value="NAD/GMP_synthase"/>
</dbReference>
<dbReference type="RefSeq" id="WP_126464791.1">
    <property type="nucleotide sequence ID" value="NZ_LR134523.1"/>
</dbReference>
<dbReference type="PANTHER" id="PTHR43169">
    <property type="entry name" value="EXSB FAMILY PROTEIN"/>
    <property type="match status" value="1"/>
</dbReference>
<dbReference type="PIRSF" id="PIRSF006661">
    <property type="entry name" value="PP-lp_UCP006661"/>
    <property type="match status" value="1"/>
</dbReference>
<dbReference type="Pfam" id="PF02540">
    <property type="entry name" value="NAD_synthase"/>
    <property type="match status" value="1"/>
</dbReference>
<organism evidence="3 4">
    <name type="scientific">Aedoeadaptatus ivorii</name>
    <dbReference type="NCBI Taxonomy" id="54006"/>
    <lineage>
        <taxon>Bacteria</taxon>
        <taxon>Bacillati</taxon>
        <taxon>Bacillota</taxon>
        <taxon>Tissierellia</taxon>
        <taxon>Tissierellales</taxon>
        <taxon>Peptoniphilaceae</taxon>
        <taxon>Aedoeadaptatus</taxon>
    </lineage>
</organism>
<protein>
    <submittedName>
        <fullName evidence="3">NAD synthetase</fullName>
    </submittedName>
</protein>
<dbReference type="GO" id="GO:0006163">
    <property type="term" value="P:purine nucleotide metabolic process"/>
    <property type="evidence" value="ECO:0007669"/>
    <property type="project" value="UniProtKB-ARBA"/>
</dbReference>
<dbReference type="InterPro" id="IPR052188">
    <property type="entry name" value="Ni-pincer_cofactor_biosynth"/>
</dbReference>
<accession>A0A448V042</accession>
<feature type="domain" description="NAD/GMP synthase" evidence="2">
    <location>
        <begin position="15"/>
        <end position="87"/>
    </location>
</feature>
<reference evidence="3 4" key="1">
    <citation type="submission" date="2018-12" db="EMBL/GenBank/DDBJ databases">
        <authorList>
            <consortium name="Pathogen Informatics"/>
        </authorList>
    </citation>
    <scope>NUCLEOTIDE SEQUENCE [LARGE SCALE GENOMIC DNA]</scope>
    <source>
        <strain evidence="3 4">NCTC13079</strain>
    </source>
</reference>
<dbReference type="Proteomes" id="UP000269544">
    <property type="component" value="Chromosome"/>
</dbReference>
<gene>
    <name evidence="3" type="ORF">NCTC13079_00330</name>
</gene>
<dbReference type="Gene3D" id="3.40.50.620">
    <property type="entry name" value="HUPs"/>
    <property type="match status" value="1"/>
</dbReference>